<reference evidence="1" key="1">
    <citation type="journal article" date="2020" name="Nature">
        <title>Giant virus diversity and host interactions through global metagenomics.</title>
        <authorList>
            <person name="Schulz F."/>
            <person name="Roux S."/>
            <person name="Paez-Espino D."/>
            <person name="Jungbluth S."/>
            <person name="Walsh D.A."/>
            <person name="Denef V.J."/>
            <person name="McMahon K.D."/>
            <person name="Konstantinidis K.T."/>
            <person name="Eloe-Fadrosh E.A."/>
            <person name="Kyrpides N.C."/>
            <person name="Woyke T."/>
        </authorList>
    </citation>
    <scope>NUCLEOTIDE SEQUENCE</scope>
    <source>
        <strain evidence="1">GVMAG-M-3300023179-2</strain>
    </source>
</reference>
<dbReference type="EMBL" id="MN739815">
    <property type="protein sequence ID" value="QHT27202.1"/>
    <property type="molecule type" value="Genomic_DNA"/>
</dbReference>
<evidence type="ECO:0000313" key="1">
    <source>
        <dbReference type="EMBL" id="QHT27202.1"/>
    </source>
</evidence>
<name>A0A6C0EEM9_9ZZZZ</name>
<accession>A0A6C0EEM9</accession>
<organism evidence="1">
    <name type="scientific">viral metagenome</name>
    <dbReference type="NCBI Taxonomy" id="1070528"/>
    <lineage>
        <taxon>unclassified sequences</taxon>
        <taxon>metagenomes</taxon>
        <taxon>organismal metagenomes</taxon>
    </lineage>
</organism>
<proteinExistence type="predicted"/>
<sequence length="134" mass="15579">MNPILNNLAYGIYKPKKSDNINNKEKKVLSSTKSTLNNLKLKNNKKLKLVNNSNNNNNPNPNPNNNYVNQLFDIINDKNMSLKDKEDQINLLNNINHDIVNEVNYLHDKEIVKNSANIYLKDLYKNTRNKLKNN</sequence>
<protein>
    <submittedName>
        <fullName evidence="1">Uncharacterized protein</fullName>
    </submittedName>
</protein>
<dbReference type="AlphaFoldDB" id="A0A6C0EEM9"/>